<dbReference type="SUPFAM" id="SSF55874">
    <property type="entry name" value="ATPase domain of HSP90 chaperone/DNA topoisomerase II/histidine kinase"/>
    <property type="match status" value="1"/>
</dbReference>
<keyword evidence="6" id="KW-0808">Transferase</keyword>
<dbReference type="AlphaFoldDB" id="A0A5Q2TIZ5"/>
<keyword evidence="12" id="KW-1133">Transmembrane helix</keyword>
<dbReference type="InterPro" id="IPR003660">
    <property type="entry name" value="HAMP_dom"/>
</dbReference>
<name>A0A5Q2TIZ5_9BACI</name>
<dbReference type="SUPFAM" id="SSF47384">
    <property type="entry name" value="Homodimeric domain of signal transducing histidine kinase"/>
    <property type="match status" value="1"/>
</dbReference>
<evidence type="ECO:0000256" key="11">
    <source>
        <dbReference type="ARBA" id="ARBA00023136"/>
    </source>
</evidence>
<evidence type="ECO:0000259" key="13">
    <source>
        <dbReference type="PROSITE" id="PS50109"/>
    </source>
</evidence>
<keyword evidence="4" id="KW-1003">Cell membrane</keyword>
<feature type="domain" description="HAMP" evidence="14">
    <location>
        <begin position="207"/>
        <end position="259"/>
    </location>
</feature>
<evidence type="ECO:0000256" key="2">
    <source>
        <dbReference type="ARBA" id="ARBA00004651"/>
    </source>
</evidence>
<keyword evidence="11 12" id="KW-0472">Membrane</keyword>
<dbReference type="SMART" id="SM00388">
    <property type="entry name" value="HisKA"/>
    <property type="match status" value="1"/>
</dbReference>
<dbReference type="CDD" id="cd06225">
    <property type="entry name" value="HAMP"/>
    <property type="match status" value="1"/>
</dbReference>
<evidence type="ECO:0000256" key="5">
    <source>
        <dbReference type="ARBA" id="ARBA00022553"/>
    </source>
</evidence>
<dbReference type="InterPro" id="IPR036890">
    <property type="entry name" value="HATPase_C_sf"/>
</dbReference>
<evidence type="ECO:0000256" key="12">
    <source>
        <dbReference type="SAM" id="Phobius"/>
    </source>
</evidence>
<keyword evidence="8" id="KW-0418">Kinase</keyword>
<proteinExistence type="predicted"/>
<dbReference type="InterPro" id="IPR005467">
    <property type="entry name" value="His_kinase_dom"/>
</dbReference>
<dbReference type="GO" id="GO:0000155">
    <property type="term" value="F:phosphorelay sensor kinase activity"/>
    <property type="evidence" value="ECO:0007669"/>
    <property type="project" value="InterPro"/>
</dbReference>
<reference evidence="15 16" key="1">
    <citation type="submission" date="2019-11" db="EMBL/GenBank/DDBJ databases">
        <title>Gracilibacillus salitolerans sp. nov., a moderate halophile isolated from a saline soil in northwest China.</title>
        <authorList>
            <person name="Gan L."/>
        </authorList>
    </citation>
    <scope>NUCLEOTIDE SEQUENCE [LARGE SCALE GENOMIC DNA]</scope>
    <source>
        <strain evidence="15 16">SCU50</strain>
    </source>
</reference>
<feature type="domain" description="Histidine kinase" evidence="13">
    <location>
        <begin position="395"/>
        <end position="600"/>
    </location>
</feature>
<dbReference type="Pfam" id="PF00672">
    <property type="entry name" value="HAMP"/>
    <property type="match status" value="1"/>
</dbReference>
<dbReference type="KEGG" id="grc:GI584_12820"/>
<evidence type="ECO:0000313" key="16">
    <source>
        <dbReference type="Proteomes" id="UP000339690"/>
    </source>
</evidence>
<dbReference type="CDD" id="cd00082">
    <property type="entry name" value="HisKA"/>
    <property type="match status" value="1"/>
</dbReference>
<dbReference type="Pfam" id="PF02518">
    <property type="entry name" value="HATPase_c"/>
    <property type="match status" value="1"/>
</dbReference>
<sequence length="606" mass="69419">MISFFQKFSLRNKLLSILLIFMVIFSGFSLLLIQSIEDVSDVTNTIKDENIPELVWFNQWEKELEIKKRMVLSHSNTDFEHDFQQEFEENDISINSLELIDDIPIPESIESIHKQLMLLDFTVTNKVFGLLEYDEVEAARNVIESEYLPELESLKKTIIAQRNEEYASLQQNTNTYPEIIEKSLYFLLIITIVGILISLYFSFKMSKSITKPIESMVTKVNKIANGNYGETVYSSTQLELQSLAKSINQMSISLQQSFQQIISDKMKHEQILNSLPVGIITYDNKAKEYLANSYVRNLFELSNGIITDSDIIEKQNKYPILKMLVSSESFQNKKLHITIHNKEYVLLVSQSKLKDHHQMTTGKILFFVDITESTKLENRIIQSEKLALVGEMAASSAHEIRNPLTVIHGFLSLMKESMSKEEMVKYNLHLMMKEIDRLYSIVEQMLLMSNHKKPEKDMILLQNLLDDLLPLMYNSLEAKNINVVTEITDEYILADQKQLKQVFLNLLRNSKDAIGDSGTIKIENKIENDKYVIYFSDTGSGIPTSIKDVLFEPFSTSKSNGTGLGLNVVSRIIKNHHGEITVVSSDISGTKFKITLPLIKNKSSLN</sequence>
<gene>
    <name evidence="15" type="ORF">GI584_12820</name>
</gene>
<evidence type="ECO:0000256" key="8">
    <source>
        <dbReference type="ARBA" id="ARBA00022777"/>
    </source>
</evidence>
<comment type="catalytic activity">
    <reaction evidence="1">
        <text>ATP + protein L-histidine = ADP + protein N-phospho-L-histidine.</text>
        <dbReference type="EC" id="2.7.13.3"/>
    </reaction>
</comment>
<dbReference type="PANTHER" id="PTHR43065">
    <property type="entry name" value="SENSOR HISTIDINE KINASE"/>
    <property type="match status" value="1"/>
</dbReference>
<dbReference type="InterPro" id="IPR003661">
    <property type="entry name" value="HisK_dim/P_dom"/>
</dbReference>
<evidence type="ECO:0000256" key="6">
    <source>
        <dbReference type="ARBA" id="ARBA00022679"/>
    </source>
</evidence>
<dbReference type="SUPFAM" id="SSF158472">
    <property type="entry name" value="HAMP domain-like"/>
    <property type="match status" value="1"/>
</dbReference>
<dbReference type="GO" id="GO:0005524">
    <property type="term" value="F:ATP binding"/>
    <property type="evidence" value="ECO:0007669"/>
    <property type="project" value="UniProtKB-KW"/>
</dbReference>
<feature type="transmembrane region" description="Helical" evidence="12">
    <location>
        <begin position="12"/>
        <end position="33"/>
    </location>
</feature>
<keyword evidence="12" id="KW-0812">Transmembrane</keyword>
<dbReference type="PANTHER" id="PTHR43065:SF10">
    <property type="entry name" value="PEROXIDE STRESS-ACTIVATED HISTIDINE KINASE MAK3"/>
    <property type="match status" value="1"/>
</dbReference>
<dbReference type="Proteomes" id="UP000339690">
    <property type="component" value="Chromosome"/>
</dbReference>
<evidence type="ECO:0000256" key="1">
    <source>
        <dbReference type="ARBA" id="ARBA00000085"/>
    </source>
</evidence>
<keyword evidence="10" id="KW-0902">Two-component regulatory system</keyword>
<dbReference type="Gene3D" id="1.10.287.130">
    <property type="match status" value="1"/>
</dbReference>
<evidence type="ECO:0000256" key="10">
    <source>
        <dbReference type="ARBA" id="ARBA00023012"/>
    </source>
</evidence>
<evidence type="ECO:0000256" key="9">
    <source>
        <dbReference type="ARBA" id="ARBA00022840"/>
    </source>
</evidence>
<keyword evidence="9" id="KW-0067">ATP-binding</keyword>
<dbReference type="SMART" id="SM00387">
    <property type="entry name" value="HATPase_c"/>
    <property type="match status" value="1"/>
</dbReference>
<evidence type="ECO:0000259" key="14">
    <source>
        <dbReference type="PROSITE" id="PS50885"/>
    </source>
</evidence>
<evidence type="ECO:0000313" key="15">
    <source>
        <dbReference type="EMBL" id="QGH34864.1"/>
    </source>
</evidence>
<dbReference type="GO" id="GO:0005886">
    <property type="term" value="C:plasma membrane"/>
    <property type="evidence" value="ECO:0007669"/>
    <property type="project" value="UniProtKB-SubCell"/>
</dbReference>
<dbReference type="EMBL" id="CP045915">
    <property type="protein sequence ID" value="QGH34864.1"/>
    <property type="molecule type" value="Genomic_DNA"/>
</dbReference>
<dbReference type="InterPro" id="IPR036097">
    <property type="entry name" value="HisK_dim/P_sf"/>
</dbReference>
<protein>
    <recommendedName>
        <fullName evidence="3">histidine kinase</fullName>
        <ecNumber evidence="3">2.7.13.3</ecNumber>
    </recommendedName>
</protein>
<evidence type="ECO:0000256" key="4">
    <source>
        <dbReference type="ARBA" id="ARBA00022475"/>
    </source>
</evidence>
<dbReference type="Pfam" id="PF00512">
    <property type="entry name" value="HisKA"/>
    <property type="match status" value="1"/>
</dbReference>
<dbReference type="PROSITE" id="PS50885">
    <property type="entry name" value="HAMP"/>
    <property type="match status" value="1"/>
</dbReference>
<dbReference type="Gene3D" id="3.30.565.10">
    <property type="entry name" value="Histidine kinase-like ATPase, C-terminal domain"/>
    <property type="match status" value="1"/>
</dbReference>
<dbReference type="Gene3D" id="6.10.340.10">
    <property type="match status" value="1"/>
</dbReference>
<keyword evidence="16" id="KW-1185">Reference proteome</keyword>
<keyword evidence="5" id="KW-0597">Phosphoprotein</keyword>
<dbReference type="InterPro" id="IPR004358">
    <property type="entry name" value="Sig_transdc_His_kin-like_C"/>
</dbReference>
<dbReference type="PROSITE" id="PS50109">
    <property type="entry name" value="HIS_KIN"/>
    <property type="match status" value="1"/>
</dbReference>
<evidence type="ECO:0000256" key="3">
    <source>
        <dbReference type="ARBA" id="ARBA00012438"/>
    </source>
</evidence>
<comment type="subcellular location">
    <subcellularLocation>
        <location evidence="2">Cell membrane</location>
        <topology evidence="2">Multi-pass membrane protein</topology>
    </subcellularLocation>
</comment>
<evidence type="ECO:0000256" key="7">
    <source>
        <dbReference type="ARBA" id="ARBA00022741"/>
    </source>
</evidence>
<keyword evidence="7" id="KW-0547">Nucleotide-binding</keyword>
<dbReference type="PRINTS" id="PR00344">
    <property type="entry name" value="BCTRLSENSOR"/>
</dbReference>
<dbReference type="SMART" id="SM00304">
    <property type="entry name" value="HAMP"/>
    <property type="match status" value="1"/>
</dbReference>
<dbReference type="InterPro" id="IPR003594">
    <property type="entry name" value="HATPase_dom"/>
</dbReference>
<dbReference type="Gene3D" id="3.30.450.20">
    <property type="entry name" value="PAS domain"/>
    <property type="match status" value="1"/>
</dbReference>
<dbReference type="EC" id="2.7.13.3" evidence="3"/>
<accession>A0A5Q2TIZ5</accession>
<organism evidence="15 16">
    <name type="scientific">Gracilibacillus salitolerans</name>
    <dbReference type="NCBI Taxonomy" id="2663022"/>
    <lineage>
        <taxon>Bacteria</taxon>
        <taxon>Bacillati</taxon>
        <taxon>Bacillota</taxon>
        <taxon>Bacilli</taxon>
        <taxon>Bacillales</taxon>
        <taxon>Bacillaceae</taxon>
        <taxon>Gracilibacillus</taxon>
    </lineage>
</organism>
<feature type="transmembrane region" description="Helical" evidence="12">
    <location>
        <begin position="184"/>
        <end position="203"/>
    </location>
</feature>
<dbReference type="RefSeq" id="WP_153791464.1">
    <property type="nucleotide sequence ID" value="NZ_CP045915.1"/>
</dbReference>